<evidence type="ECO:0000256" key="1">
    <source>
        <dbReference type="ARBA" id="ARBA00023015"/>
    </source>
</evidence>
<proteinExistence type="predicted"/>
<reference evidence="5 6" key="1">
    <citation type="submission" date="2020-08" db="EMBL/GenBank/DDBJ databases">
        <authorList>
            <person name="Koutsovoulos G."/>
            <person name="Danchin GJ E."/>
        </authorList>
    </citation>
    <scope>NUCLEOTIDE SEQUENCE [LARGE SCALE GENOMIC DNA]</scope>
</reference>
<dbReference type="GO" id="GO:0005634">
    <property type="term" value="C:nucleus"/>
    <property type="evidence" value="ECO:0007669"/>
    <property type="project" value="TreeGrafter"/>
</dbReference>
<keyword evidence="3" id="KW-0675">Receptor</keyword>
<feature type="domain" description="NR LBD" evidence="4">
    <location>
        <begin position="313"/>
        <end position="564"/>
    </location>
</feature>
<organism evidence="5 6">
    <name type="scientific">Meloidogyne enterolobii</name>
    <name type="common">Root-knot nematode worm</name>
    <name type="synonym">Meloidogyne mayaguensis</name>
    <dbReference type="NCBI Taxonomy" id="390850"/>
    <lineage>
        <taxon>Eukaryota</taxon>
        <taxon>Metazoa</taxon>
        <taxon>Ecdysozoa</taxon>
        <taxon>Nematoda</taxon>
        <taxon>Chromadorea</taxon>
        <taxon>Rhabditida</taxon>
        <taxon>Tylenchina</taxon>
        <taxon>Tylenchomorpha</taxon>
        <taxon>Tylenchoidea</taxon>
        <taxon>Meloidogynidae</taxon>
        <taxon>Meloidogyninae</taxon>
        <taxon>Meloidogyne</taxon>
    </lineage>
</organism>
<dbReference type="AlphaFoldDB" id="A0A6V7VZI0"/>
<keyword evidence="1" id="KW-0805">Transcription regulation</keyword>
<sequence>MQVTAIEQNSCEKKTFLEKFVEAYEEYVKAQQELFFVLYPERLNHQLNFFIPENLQSIYYFEQRCKPAMFKMLNSSVYEFDELEEHEKNQLVDACFHQFNFLNCLILTMRTYPLECYYSVNNFVLAYGHIFDSGIKEKIITYWVKDSEDKDECFKKFIDEMDEMIHLIKQFLEFSDYKIKLEDCCALMAITLCNKYSSLTSSIGELIWDRLREAILREWLQQLTKSIGSEKEASTVLVYLISALVNLENYCHTKKNMSNNQSLKMVGINKFTECKLSIILPSLIRILKAHNRIWGAFYELPESYVKKFSSFNHILTSADNILGYHEKFNPNPQPMKDPERQAFFISLSRLHCPIDHPHISKSITVCRLLVIGIFKALPLFQRLSRSDQEILINKQIKIVGILLKCFNAIRLKSTTLIGTDGLTSIDILSAQPKFRENKHLMHLAEKAYCKVVEPFLQMVPVIEEDEFSILMAILCASGYTSSHLSKHARILLQTESELYAKMLLNHCQIRFGDAEGASRFAKCMHLIECAHIFNRNNDLFNTYMEAFYQQRITKQIPEYLVKVV</sequence>
<comment type="caution">
    <text evidence="5">The sequence shown here is derived from an EMBL/GenBank/DDBJ whole genome shotgun (WGS) entry which is preliminary data.</text>
</comment>
<protein>
    <recommendedName>
        <fullName evidence="4">NR LBD domain-containing protein</fullName>
    </recommendedName>
</protein>
<dbReference type="SUPFAM" id="SSF48508">
    <property type="entry name" value="Nuclear receptor ligand-binding domain"/>
    <property type="match status" value="2"/>
</dbReference>
<dbReference type="PROSITE" id="PS51843">
    <property type="entry name" value="NR_LBD"/>
    <property type="match status" value="1"/>
</dbReference>
<accession>A0A6V7VZI0</accession>
<keyword evidence="2" id="KW-0804">Transcription</keyword>
<dbReference type="Pfam" id="PF00104">
    <property type="entry name" value="Hormone_recep"/>
    <property type="match status" value="1"/>
</dbReference>
<dbReference type="InterPro" id="IPR000536">
    <property type="entry name" value="Nucl_hrmn_rcpt_lig-bd"/>
</dbReference>
<dbReference type="GO" id="GO:0003700">
    <property type="term" value="F:DNA-binding transcription factor activity"/>
    <property type="evidence" value="ECO:0007669"/>
    <property type="project" value="TreeGrafter"/>
</dbReference>
<evidence type="ECO:0000256" key="3">
    <source>
        <dbReference type="ARBA" id="ARBA00023170"/>
    </source>
</evidence>
<evidence type="ECO:0000256" key="2">
    <source>
        <dbReference type="ARBA" id="ARBA00023163"/>
    </source>
</evidence>
<dbReference type="PANTHER" id="PTHR46011:SF6">
    <property type="entry name" value="HIGH ZINC ACTIVATED NUCLEAR RECEPTOR PROTEIN"/>
    <property type="match status" value="1"/>
</dbReference>
<dbReference type="OrthoDB" id="5899582at2759"/>
<evidence type="ECO:0000313" key="5">
    <source>
        <dbReference type="EMBL" id="CAD2180232.1"/>
    </source>
</evidence>
<name>A0A6V7VZI0_MELEN</name>
<dbReference type="SMART" id="SM00430">
    <property type="entry name" value="HOLI"/>
    <property type="match status" value="1"/>
</dbReference>
<dbReference type="Gene3D" id="1.10.565.10">
    <property type="entry name" value="Retinoid X Receptor"/>
    <property type="match status" value="2"/>
</dbReference>
<dbReference type="PANTHER" id="PTHR46011">
    <property type="entry name" value="NUCLEAR HORMONE RECEPTOR FAMILY MEMBER NHR-86-RELATED"/>
    <property type="match status" value="1"/>
</dbReference>
<dbReference type="Proteomes" id="UP000580250">
    <property type="component" value="Unassembled WGS sequence"/>
</dbReference>
<dbReference type="InterPro" id="IPR035500">
    <property type="entry name" value="NHR-like_dom_sf"/>
</dbReference>
<gene>
    <name evidence="5" type="ORF">MENT_LOCUS32295</name>
</gene>
<evidence type="ECO:0000313" key="6">
    <source>
        <dbReference type="Proteomes" id="UP000580250"/>
    </source>
</evidence>
<dbReference type="EMBL" id="CAJEWN010000365">
    <property type="protein sequence ID" value="CAD2180232.1"/>
    <property type="molecule type" value="Genomic_DNA"/>
</dbReference>
<evidence type="ECO:0000259" key="4">
    <source>
        <dbReference type="PROSITE" id="PS51843"/>
    </source>
</evidence>